<evidence type="ECO:0000256" key="3">
    <source>
        <dbReference type="ARBA" id="ARBA00022722"/>
    </source>
</evidence>
<dbReference type="PIRSF" id="PIRSF006488">
    <property type="entry name" value="Exonuc_VII_S"/>
    <property type="match status" value="1"/>
</dbReference>
<comment type="similarity">
    <text evidence="1 6">Belongs to the XseB family.</text>
</comment>
<evidence type="ECO:0000256" key="6">
    <source>
        <dbReference type="HAMAP-Rule" id="MF_00337"/>
    </source>
</evidence>
<dbReference type="InterPro" id="IPR037004">
    <property type="entry name" value="Exonuc_VII_ssu_sf"/>
</dbReference>
<dbReference type="RefSeq" id="WP_338669584.1">
    <property type="nucleotide sequence ID" value="NZ_CP146609.1"/>
</dbReference>
<keyword evidence="2 6" id="KW-0963">Cytoplasm</keyword>
<keyword evidence="3 6" id="KW-0540">Nuclease</keyword>
<dbReference type="GO" id="GO:0008855">
    <property type="term" value="F:exodeoxyribonuclease VII activity"/>
    <property type="evidence" value="ECO:0007669"/>
    <property type="project" value="UniProtKB-EC"/>
</dbReference>
<dbReference type="Pfam" id="PF02609">
    <property type="entry name" value="Exonuc_VII_S"/>
    <property type="match status" value="1"/>
</dbReference>
<dbReference type="HAMAP" id="MF_00337">
    <property type="entry name" value="Exonuc_7_S"/>
    <property type="match status" value="1"/>
</dbReference>
<keyword evidence="4 6" id="KW-0378">Hydrolase</keyword>
<protein>
    <recommendedName>
        <fullName evidence="6">Exodeoxyribonuclease 7 small subunit</fullName>
        <ecNumber evidence="6">3.1.11.6</ecNumber>
    </recommendedName>
    <alternativeName>
        <fullName evidence="6">Exodeoxyribonuclease VII small subunit</fullName>
        <shortName evidence="6">Exonuclease VII small subunit</shortName>
    </alternativeName>
</protein>
<dbReference type="Proteomes" id="UP001385389">
    <property type="component" value="Chromosome"/>
</dbReference>
<dbReference type="Gene3D" id="1.10.287.1040">
    <property type="entry name" value="Exonuclease VII, small subunit"/>
    <property type="match status" value="1"/>
</dbReference>
<dbReference type="InterPro" id="IPR003761">
    <property type="entry name" value="Exonuc_VII_S"/>
</dbReference>
<evidence type="ECO:0000256" key="4">
    <source>
        <dbReference type="ARBA" id="ARBA00022801"/>
    </source>
</evidence>
<reference evidence="7 8" key="1">
    <citation type="submission" date="2024-03" db="EMBL/GenBank/DDBJ databases">
        <title>Phenotype and Genome Characterization of a Sulfate-Reducing Bacterium Pseudodesulfovibrio sp. strain 5S69, isolated from Petroleum Reservoir in Tatarstan (Russia).</title>
        <authorList>
            <person name="Bidzhieva S.K."/>
            <person name="Kadnikov V."/>
            <person name="Tourova T.P."/>
            <person name="Samigullina S.R."/>
            <person name="Sokolova D.S."/>
            <person name="Poltaraus A.B."/>
            <person name="Avtukh A.N."/>
            <person name="Tereshina V.M."/>
            <person name="Mardanov A.V."/>
            <person name="Nazina T.N."/>
        </authorList>
    </citation>
    <scope>NUCLEOTIDE SEQUENCE [LARGE SCALE GENOMIC DNA]</scope>
    <source>
        <strain evidence="7 8">5S69</strain>
    </source>
</reference>
<evidence type="ECO:0000256" key="1">
    <source>
        <dbReference type="ARBA" id="ARBA00009998"/>
    </source>
</evidence>
<evidence type="ECO:0000256" key="5">
    <source>
        <dbReference type="ARBA" id="ARBA00022839"/>
    </source>
</evidence>
<dbReference type="NCBIfam" id="TIGR01280">
    <property type="entry name" value="xseB"/>
    <property type="match status" value="1"/>
</dbReference>
<sequence>MATTTFEDRLERLKLVVEQLERGDLPLEEGVALYKEGLELVKACGKQLETARHEVKLVSDGLVREFDALEALTTETEDEP</sequence>
<comment type="subunit">
    <text evidence="6">Heterooligomer composed of large and small subunits.</text>
</comment>
<accession>A0ABZ2IZ76</accession>
<evidence type="ECO:0000256" key="2">
    <source>
        <dbReference type="ARBA" id="ARBA00022490"/>
    </source>
</evidence>
<organism evidence="7 8">
    <name type="scientific">Pseudodesulfovibrio methanolicus</name>
    <dbReference type="NCBI Taxonomy" id="3126690"/>
    <lineage>
        <taxon>Bacteria</taxon>
        <taxon>Pseudomonadati</taxon>
        <taxon>Thermodesulfobacteriota</taxon>
        <taxon>Desulfovibrionia</taxon>
        <taxon>Desulfovibrionales</taxon>
        <taxon>Desulfovibrionaceae</taxon>
    </lineage>
</organism>
<gene>
    <name evidence="6 7" type="primary">xseB</name>
    <name evidence="7" type="ORF">V8V93_06680</name>
</gene>
<proteinExistence type="inferred from homology"/>
<name>A0ABZ2IZ76_9BACT</name>
<keyword evidence="5 6" id="KW-0269">Exonuclease</keyword>
<comment type="function">
    <text evidence="6">Bidirectionally degrades single-stranded DNA into large acid-insoluble oligonucleotides, which are then degraded further into small acid-soluble oligonucleotides.</text>
</comment>
<comment type="catalytic activity">
    <reaction evidence="6">
        <text>Exonucleolytic cleavage in either 5'- to 3'- or 3'- to 5'-direction to yield nucleoside 5'-phosphates.</text>
        <dbReference type="EC" id="3.1.11.6"/>
    </reaction>
</comment>
<keyword evidence="8" id="KW-1185">Reference proteome</keyword>
<dbReference type="PANTHER" id="PTHR34137:SF1">
    <property type="entry name" value="EXODEOXYRIBONUCLEASE 7 SMALL SUBUNIT"/>
    <property type="match status" value="1"/>
</dbReference>
<dbReference type="SUPFAM" id="SSF116842">
    <property type="entry name" value="XseB-like"/>
    <property type="match status" value="1"/>
</dbReference>
<evidence type="ECO:0000313" key="7">
    <source>
        <dbReference type="EMBL" id="WWX23888.1"/>
    </source>
</evidence>
<comment type="subcellular location">
    <subcellularLocation>
        <location evidence="6">Cytoplasm</location>
    </subcellularLocation>
</comment>
<dbReference type="EMBL" id="CP146609">
    <property type="protein sequence ID" value="WWX23888.1"/>
    <property type="molecule type" value="Genomic_DNA"/>
</dbReference>
<dbReference type="PANTHER" id="PTHR34137">
    <property type="entry name" value="EXODEOXYRIBONUCLEASE 7 SMALL SUBUNIT"/>
    <property type="match status" value="1"/>
</dbReference>
<dbReference type="EC" id="3.1.11.6" evidence="6"/>
<evidence type="ECO:0000313" key="8">
    <source>
        <dbReference type="Proteomes" id="UP001385389"/>
    </source>
</evidence>